<dbReference type="PROSITE" id="PS51450">
    <property type="entry name" value="LRR"/>
    <property type="match status" value="1"/>
</dbReference>
<keyword evidence="4" id="KW-0597">Phosphoprotein</keyword>
<evidence type="ECO:0000256" key="3">
    <source>
        <dbReference type="ARBA" id="ARBA00022512"/>
    </source>
</evidence>
<dbReference type="Gene3D" id="3.30.200.20">
    <property type="entry name" value="Phosphorylase Kinase, domain 1"/>
    <property type="match status" value="1"/>
</dbReference>
<evidence type="ECO:0000256" key="11">
    <source>
        <dbReference type="ARBA" id="ARBA00022989"/>
    </source>
</evidence>
<proteinExistence type="inferred from homology"/>
<feature type="chain" id="PRO_5027032588" evidence="17">
    <location>
        <begin position="28"/>
        <end position="1041"/>
    </location>
</feature>
<evidence type="ECO:0000256" key="15">
    <source>
        <dbReference type="SAM" id="MobiDB-lite"/>
    </source>
</evidence>
<sequence>MNIIAYLHHAALSLNFIFLLILLVSSASDSELNSLLEFKKGILKDQHNLVIGKWDLAFVSNSDVNGCPSSWTGVSCDENGNVSAIVLDRLGLGGELKFQTLIGLKSLKNLSLSGNDFTGRLVPALGTLSSLQHLDLSSNGFYGPIPERINDLYNLNYLNFSANDFNGGFPVGRLNLNQLKVLDLHSNRLYGNIGLLVSQLRNVEFVDLSHNEFYGGLSVGSDNISSLANTLRIFNLSYNRLNGGFFDVDSLMLFRNLVVLDMGHNQIIGELPSFGSLPNLRTVRLDNNLLSGSVPGELLNRSLQLEELDLSGNAFTGSILRIDSSTLKFLDLSSNALSGDISVLQTWEANFEVLDLSSNKFTGSFPNSTSFEGLKVLNVRNNLLVGPLPFTLGNYPSMSAVDFSLNDLSGTIPASLFTSITLISLNLSGNRFTGPIPLQDSSVSELLVKPSDLPMEYLDLSNNSLIGGLPPEIDKLASLKLLNLAKNELSGSLPDQLNRLSNLEYLDLSNNKFTGEIPDMLPNLHVFNVSYNYLSGSVPENLRNFPVSSFRPGNDKLSLPKDIGSGNSIPDSLPEQGKRGTSKANIRIAIILASVGTVVMIVFLLLAYHRAQRKEFHGRSIFSGQGTERNNKMERFRPSIFKFQLNNQPPPTSSSFSNDHLLTSTSRTLSGQAEFSSEISEHVLPGGAATSSSMIIPNLLDDHPVTSVKNSSPGSPLSSSHQFVEGHELPVTLDVYSPDRLAGELSFLDNSLLFTAEELSRAPAEVLGRSSHGTLYKATLDSGHMLAVKWLRVGLVKHKKEFAKEVKRIGSMRHKSIVPLRAYYWGPREQERLLLADFILGDSLALHLYETTPRSYSRLTFSQRLKIAVEVARCLLYLHDSGLPHGNLKPTNIILAGHDSDARLTDYGLHRLMTPAGIAEQILNLGALGYCAPELACAAKPGPSFKADIYSFGVILMELLTKRSAGDIISGQSGAVDLTDWVRLCDQEGRRMDCIDRDIVVGEEPSKAMDELLAISLKCILPVNERPNIRQVFDDLCAISV</sequence>
<dbReference type="SMR" id="A0A6J1GCR2"/>
<evidence type="ECO:0000256" key="13">
    <source>
        <dbReference type="ARBA" id="ARBA00023170"/>
    </source>
</evidence>
<dbReference type="SMART" id="SM00369">
    <property type="entry name" value="LRR_TYP"/>
    <property type="match status" value="6"/>
</dbReference>
<keyword evidence="6 16" id="KW-0812">Transmembrane</keyword>
<dbReference type="KEGG" id="cmos:111452982"/>
<dbReference type="Proteomes" id="UP000504609">
    <property type="component" value="Unplaced"/>
</dbReference>
<feature type="transmembrane region" description="Helical" evidence="16">
    <location>
        <begin position="588"/>
        <end position="608"/>
    </location>
</feature>
<feature type="signal peptide" evidence="17">
    <location>
        <begin position="1"/>
        <end position="27"/>
    </location>
</feature>
<evidence type="ECO:0000256" key="16">
    <source>
        <dbReference type="SAM" id="Phobius"/>
    </source>
</evidence>
<dbReference type="FunFam" id="1.10.510.10:FF:000480">
    <property type="entry name" value="Pollen receptor-like kinase 1"/>
    <property type="match status" value="1"/>
</dbReference>
<evidence type="ECO:0000256" key="17">
    <source>
        <dbReference type="SAM" id="SignalP"/>
    </source>
</evidence>
<dbReference type="GeneID" id="111452982"/>
<evidence type="ECO:0000313" key="20">
    <source>
        <dbReference type="RefSeq" id="XP_022949657.1"/>
    </source>
</evidence>
<keyword evidence="5" id="KW-0433">Leucine-rich repeat</keyword>
<dbReference type="Pfam" id="PF08263">
    <property type="entry name" value="LRRNT_2"/>
    <property type="match status" value="1"/>
</dbReference>
<keyword evidence="10" id="KW-0067">ATP-binding</keyword>
<name>A0A6J1GCR2_CUCMO</name>
<dbReference type="GO" id="GO:0004672">
    <property type="term" value="F:protein kinase activity"/>
    <property type="evidence" value="ECO:0007669"/>
    <property type="project" value="InterPro"/>
</dbReference>
<keyword evidence="20" id="KW-0418">Kinase</keyword>
<keyword evidence="8" id="KW-0677">Repeat</keyword>
<evidence type="ECO:0000256" key="1">
    <source>
        <dbReference type="ARBA" id="ARBA00004167"/>
    </source>
</evidence>
<dbReference type="SUPFAM" id="SSF52058">
    <property type="entry name" value="L domain-like"/>
    <property type="match status" value="1"/>
</dbReference>
<evidence type="ECO:0000256" key="4">
    <source>
        <dbReference type="ARBA" id="ARBA00022553"/>
    </source>
</evidence>
<dbReference type="Pfam" id="PF00069">
    <property type="entry name" value="Pkinase"/>
    <property type="match status" value="1"/>
</dbReference>
<dbReference type="PRINTS" id="PR00019">
    <property type="entry name" value="LEURICHRPT"/>
</dbReference>
<keyword evidence="3" id="KW-0134">Cell wall</keyword>
<dbReference type="FunFam" id="3.80.10.10:FF:000400">
    <property type="entry name" value="Nuclear pore complex protein NUP107"/>
    <property type="match status" value="1"/>
</dbReference>
<dbReference type="FunFam" id="3.80.10.10:FF:000383">
    <property type="entry name" value="Leucine-rich repeat receptor protein kinase EMS1"/>
    <property type="match status" value="1"/>
</dbReference>
<evidence type="ECO:0000256" key="6">
    <source>
        <dbReference type="ARBA" id="ARBA00022692"/>
    </source>
</evidence>
<dbReference type="InterPro" id="IPR000719">
    <property type="entry name" value="Prot_kinase_dom"/>
</dbReference>
<dbReference type="Pfam" id="PF13855">
    <property type="entry name" value="LRR_8"/>
    <property type="match status" value="1"/>
</dbReference>
<keyword evidence="7 17" id="KW-0732">Signal</keyword>
<dbReference type="SUPFAM" id="SSF52047">
    <property type="entry name" value="RNI-like"/>
    <property type="match status" value="1"/>
</dbReference>
<evidence type="ECO:0000256" key="12">
    <source>
        <dbReference type="ARBA" id="ARBA00023136"/>
    </source>
</evidence>
<dbReference type="AlphaFoldDB" id="A0A6J1GCR2"/>
<keyword evidence="13 20" id="KW-0675">Receptor</keyword>
<dbReference type="InterPro" id="IPR053059">
    <property type="entry name" value="Inactive_SerThr-Kinase_ABA"/>
</dbReference>
<evidence type="ECO:0000259" key="18">
    <source>
        <dbReference type="PROSITE" id="PS50011"/>
    </source>
</evidence>
<evidence type="ECO:0000256" key="9">
    <source>
        <dbReference type="ARBA" id="ARBA00022741"/>
    </source>
</evidence>
<dbReference type="PANTHER" id="PTHR48003">
    <property type="entry name" value="OS07G0626500 PROTEIN"/>
    <property type="match status" value="1"/>
</dbReference>
<evidence type="ECO:0000256" key="2">
    <source>
        <dbReference type="ARBA" id="ARBA00004191"/>
    </source>
</evidence>
<dbReference type="Gene3D" id="3.80.10.10">
    <property type="entry name" value="Ribonuclease Inhibitor"/>
    <property type="match status" value="3"/>
</dbReference>
<evidence type="ECO:0000256" key="8">
    <source>
        <dbReference type="ARBA" id="ARBA00022737"/>
    </source>
</evidence>
<comment type="similarity">
    <text evidence="14">Belongs to the polygalacturonase-inhibiting protein family.</text>
</comment>
<dbReference type="PANTHER" id="PTHR48003:SF5">
    <property type="entry name" value="OS07G0626500 PROTEIN"/>
    <property type="match status" value="1"/>
</dbReference>
<keyword evidence="12 16" id="KW-0472">Membrane</keyword>
<keyword evidence="3" id="KW-0964">Secreted</keyword>
<keyword evidence="20" id="KW-0808">Transferase</keyword>
<reference evidence="20" key="1">
    <citation type="submission" date="2025-08" db="UniProtKB">
        <authorList>
            <consortium name="RefSeq"/>
        </authorList>
    </citation>
    <scope>IDENTIFICATION</scope>
    <source>
        <tissue evidence="20">Young leaves</tissue>
    </source>
</reference>
<dbReference type="InterPro" id="IPR001611">
    <property type="entry name" value="Leu-rich_rpt"/>
</dbReference>
<accession>A0A6J1GCR2</accession>
<evidence type="ECO:0000256" key="5">
    <source>
        <dbReference type="ARBA" id="ARBA00022614"/>
    </source>
</evidence>
<comment type="subcellular location">
    <subcellularLocation>
        <location evidence="1">Membrane</location>
        <topology evidence="1">Single-pass membrane protein</topology>
    </subcellularLocation>
    <subcellularLocation>
        <location evidence="2">Secreted</location>
        <location evidence="2">Cell wall</location>
    </subcellularLocation>
</comment>
<dbReference type="GO" id="GO:0016020">
    <property type="term" value="C:membrane"/>
    <property type="evidence" value="ECO:0007669"/>
    <property type="project" value="UniProtKB-SubCell"/>
</dbReference>
<dbReference type="InterPro" id="IPR013210">
    <property type="entry name" value="LRR_N_plant-typ"/>
</dbReference>
<dbReference type="InterPro" id="IPR032675">
    <property type="entry name" value="LRR_dom_sf"/>
</dbReference>
<dbReference type="SUPFAM" id="SSF56112">
    <property type="entry name" value="Protein kinase-like (PK-like)"/>
    <property type="match status" value="1"/>
</dbReference>
<dbReference type="Pfam" id="PF00560">
    <property type="entry name" value="LRR_1"/>
    <property type="match status" value="6"/>
</dbReference>
<evidence type="ECO:0000313" key="19">
    <source>
        <dbReference type="Proteomes" id="UP000504609"/>
    </source>
</evidence>
<dbReference type="InterPro" id="IPR003591">
    <property type="entry name" value="Leu-rich_rpt_typical-subtyp"/>
</dbReference>
<organism evidence="19 20">
    <name type="scientific">Cucurbita moschata</name>
    <name type="common">Winter crookneck squash</name>
    <name type="synonym">Cucurbita pepo var. moschata</name>
    <dbReference type="NCBI Taxonomy" id="3662"/>
    <lineage>
        <taxon>Eukaryota</taxon>
        <taxon>Viridiplantae</taxon>
        <taxon>Streptophyta</taxon>
        <taxon>Embryophyta</taxon>
        <taxon>Tracheophyta</taxon>
        <taxon>Spermatophyta</taxon>
        <taxon>Magnoliopsida</taxon>
        <taxon>eudicotyledons</taxon>
        <taxon>Gunneridae</taxon>
        <taxon>Pentapetalae</taxon>
        <taxon>rosids</taxon>
        <taxon>fabids</taxon>
        <taxon>Cucurbitales</taxon>
        <taxon>Cucurbitaceae</taxon>
        <taxon>Cucurbiteae</taxon>
        <taxon>Cucurbita</taxon>
    </lineage>
</organism>
<keyword evidence="19" id="KW-1185">Reference proteome</keyword>
<keyword evidence="11 16" id="KW-1133">Transmembrane helix</keyword>
<gene>
    <name evidence="20" type="primary">LOC111452982</name>
</gene>
<dbReference type="FunFam" id="3.30.200.20:FF:000486">
    <property type="entry name" value="Leucine-rich repeat receptor-like protein kinase"/>
    <property type="match status" value="1"/>
</dbReference>
<evidence type="ECO:0000256" key="7">
    <source>
        <dbReference type="ARBA" id="ARBA00022729"/>
    </source>
</evidence>
<dbReference type="GO" id="GO:0005524">
    <property type="term" value="F:ATP binding"/>
    <property type="evidence" value="ECO:0007669"/>
    <property type="project" value="UniProtKB-KW"/>
</dbReference>
<dbReference type="Gene3D" id="1.10.510.10">
    <property type="entry name" value="Transferase(Phosphotransferase) domain 1"/>
    <property type="match status" value="1"/>
</dbReference>
<keyword evidence="9" id="KW-0547">Nucleotide-binding</keyword>
<dbReference type="RefSeq" id="XP_022949657.1">
    <property type="nucleotide sequence ID" value="XM_023093889.1"/>
</dbReference>
<dbReference type="InterPro" id="IPR011009">
    <property type="entry name" value="Kinase-like_dom_sf"/>
</dbReference>
<dbReference type="PROSITE" id="PS50011">
    <property type="entry name" value="PROTEIN_KINASE_DOM"/>
    <property type="match status" value="1"/>
</dbReference>
<evidence type="ECO:0000256" key="10">
    <source>
        <dbReference type="ARBA" id="ARBA00022840"/>
    </source>
</evidence>
<evidence type="ECO:0000256" key="14">
    <source>
        <dbReference type="ARBA" id="ARBA00038043"/>
    </source>
</evidence>
<feature type="region of interest" description="Disordered" evidence="15">
    <location>
        <begin position="560"/>
        <end position="579"/>
    </location>
</feature>
<protein>
    <submittedName>
        <fullName evidence="20">Probable inactive receptor kinase At5g10020</fullName>
    </submittedName>
</protein>
<feature type="domain" description="Protein kinase" evidence="18">
    <location>
        <begin position="761"/>
        <end position="1041"/>
    </location>
</feature>